<gene>
    <name evidence="2" type="ORF">Enr17x_36150</name>
</gene>
<evidence type="ECO:0000313" key="3">
    <source>
        <dbReference type="Proteomes" id="UP000318313"/>
    </source>
</evidence>
<accession>A0A518IEP0</accession>
<name>A0A518IEP0_9PLAN</name>
<reference evidence="2 3" key="1">
    <citation type="submission" date="2019-03" db="EMBL/GenBank/DDBJ databases">
        <title>Deep-cultivation of Planctomycetes and their phenomic and genomic characterization uncovers novel biology.</title>
        <authorList>
            <person name="Wiegand S."/>
            <person name="Jogler M."/>
            <person name="Boedeker C."/>
            <person name="Pinto D."/>
            <person name="Vollmers J."/>
            <person name="Rivas-Marin E."/>
            <person name="Kohn T."/>
            <person name="Peeters S.H."/>
            <person name="Heuer A."/>
            <person name="Rast P."/>
            <person name="Oberbeckmann S."/>
            <person name="Bunk B."/>
            <person name="Jeske O."/>
            <person name="Meyerdierks A."/>
            <person name="Storesund J.E."/>
            <person name="Kallscheuer N."/>
            <person name="Luecker S."/>
            <person name="Lage O.M."/>
            <person name="Pohl T."/>
            <person name="Merkel B.J."/>
            <person name="Hornburger P."/>
            <person name="Mueller R.-W."/>
            <person name="Bruemmer F."/>
            <person name="Labrenz M."/>
            <person name="Spormann A.M."/>
            <person name="Op den Camp H."/>
            <person name="Overmann J."/>
            <person name="Amann R."/>
            <person name="Jetten M.S.M."/>
            <person name="Mascher T."/>
            <person name="Medema M.H."/>
            <person name="Devos D.P."/>
            <person name="Kaster A.-K."/>
            <person name="Ovreas L."/>
            <person name="Rohde M."/>
            <person name="Galperin M.Y."/>
            <person name="Jogler C."/>
        </authorList>
    </citation>
    <scope>NUCLEOTIDE SEQUENCE [LARGE SCALE GENOMIC DNA]</scope>
    <source>
        <strain evidence="2 3">Enr17</strain>
    </source>
</reference>
<evidence type="ECO:0000256" key="1">
    <source>
        <dbReference type="SAM" id="MobiDB-lite"/>
    </source>
</evidence>
<proteinExistence type="predicted"/>
<dbReference type="AlphaFoldDB" id="A0A518IEP0"/>
<evidence type="ECO:0000313" key="2">
    <source>
        <dbReference type="EMBL" id="QDV51559.1"/>
    </source>
</evidence>
<dbReference type="Proteomes" id="UP000318313">
    <property type="component" value="Chromosome"/>
</dbReference>
<organism evidence="2 3">
    <name type="scientific">Gimesia fumaroli</name>
    <dbReference type="NCBI Taxonomy" id="2527976"/>
    <lineage>
        <taxon>Bacteria</taxon>
        <taxon>Pseudomonadati</taxon>
        <taxon>Planctomycetota</taxon>
        <taxon>Planctomycetia</taxon>
        <taxon>Planctomycetales</taxon>
        <taxon>Planctomycetaceae</taxon>
        <taxon>Gimesia</taxon>
    </lineage>
</organism>
<dbReference type="KEGG" id="gfm:Enr17x_36150"/>
<protein>
    <submittedName>
        <fullName evidence="2">Uncharacterized protein</fullName>
    </submittedName>
</protein>
<feature type="region of interest" description="Disordered" evidence="1">
    <location>
        <begin position="1"/>
        <end position="22"/>
    </location>
</feature>
<keyword evidence="3" id="KW-1185">Reference proteome</keyword>
<sequence length="79" mass="8748">MDINKDSIVFGNGYGSSGGPRPMVSGFQWDKDLLKLSLTDPEKMHEAIVWIDVESGEVKKTEEKPTKLGEKLLKEAIGQ</sequence>
<dbReference type="EMBL" id="CP037452">
    <property type="protein sequence ID" value="QDV51559.1"/>
    <property type="molecule type" value="Genomic_DNA"/>
</dbReference>